<dbReference type="PANTHER" id="PTHR40061">
    <property type="entry name" value="SPORULATION PROTEIN YLMC-RELATED"/>
    <property type="match status" value="1"/>
</dbReference>
<evidence type="ECO:0000313" key="4">
    <source>
        <dbReference type="EMBL" id="CEQ04749.1"/>
    </source>
</evidence>
<protein>
    <submittedName>
        <fullName evidence="4">Sporulation protein</fullName>
    </submittedName>
</protein>
<dbReference type="Gene3D" id="2.30.30.240">
    <property type="entry name" value="PRC-barrel domain"/>
    <property type="match status" value="1"/>
</dbReference>
<dbReference type="OrthoDB" id="6024937at2"/>
<reference evidence="6 7" key="2">
    <citation type="submission" date="2015-01" db="EMBL/GenBank/DDBJ databases">
        <authorList>
            <person name="Aslett A.Martin."/>
            <person name="De Silva Nishadi"/>
        </authorList>
    </citation>
    <scope>NUCLEOTIDE SEQUENCE [LARGE SCALE GENOMIC DNA]</scope>
    <source>
        <strain evidence="4 6">R28058</strain>
        <strain evidence="7">UMC4404</strain>
    </source>
</reference>
<organism evidence="4 6">
    <name type="scientific">Paraclostridium sordellii</name>
    <name type="common">Clostridium sordellii</name>
    <dbReference type="NCBI Taxonomy" id="1505"/>
    <lineage>
        <taxon>Bacteria</taxon>
        <taxon>Bacillati</taxon>
        <taxon>Bacillota</taxon>
        <taxon>Clostridia</taxon>
        <taxon>Peptostreptococcales</taxon>
        <taxon>Peptostreptococcaceae</taxon>
        <taxon>Paraclostridium</taxon>
    </lineage>
</organism>
<dbReference type="InterPro" id="IPR011033">
    <property type="entry name" value="PRC_barrel-like_sf"/>
</dbReference>
<gene>
    <name evidence="2" type="ORF">ATCC9714_27401</name>
    <name evidence="4" type="ORF">R28058_24671</name>
    <name evidence="3" type="ORF">UMC4404_19341</name>
</gene>
<dbReference type="EMBL" id="CDNY01000014">
    <property type="protein sequence ID" value="CEO34107.1"/>
    <property type="molecule type" value="Genomic_DNA"/>
</dbReference>
<accession>A0A0A1SMX4</accession>
<sequence length="87" mass="9801">MIRISDIMDKEVINVKNGKRMGFITDIDMDINEGKIVSFTIIGDGSMNFFSRGSEGQVVFWNDIIKIGCDTIIVNQGQDHSLDEFNI</sequence>
<dbReference type="Proteomes" id="UP000049127">
    <property type="component" value="Unassembled WGS sequence"/>
</dbReference>
<dbReference type="Pfam" id="PF05239">
    <property type="entry name" value="PRC"/>
    <property type="match status" value="1"/>
</dbReference>
<dbReference type="Proteomes" id="UP000049685">
    <property type="component" value="Unassembled WGS sequence"/>
</dbReference>
<evidence type="ECO:0000313" key="5">
    <source>
        <dbReference type="Proteomes" id="UP000032811"/>
    </source>
</evidence>
<evidence type="ECO:0000313" key="6">
    <source>
        <dbReference type="Proteomes" id="UP000049127"/>
    </source>
</evidence>
<dbReference type="Proteomes" id="UP000032811">
    <property type="component" value="Chromosome 1"/>
</dbReference>
<reference evidence="2 5" key="1">
    <citation type="submission" date="2014-11" db="EMBL/GenBank/DDBJ databases">
        <authorList>
            <person name="Aslett M.A."/>
            <person name="De Silva N."/>
        </authorList>
    </citation>
    <scope>NUCLEOTIDE SEQUENCE [LARGE SCALE GENOMIC DNA]</scope>
    <source>
        <strain evidence="2 5">ATCC9714</strain>
        <strain evidence="3">UMC4404</strain>
    </source>
</reference>
<dbReference type="EMBL" id="CEKZ01000014">
    <property type="protein sequence ID" value="CEQ04749.1"/>
    <property type="molecule type" value="Genomic_DNA"/>
</dbReference>
<proteinExistence type="predicted"/>
<dbReference type="PATRIC" id="fig|1505.7.peg.2679"/>
<evidence type="ECO:0000259" key="1">
    <source>
        <dbReference type="Pfam" id="PF05239"/>
    </source>
</evidence>
<dbReference type="GeneID" id="97538563"/>
<dbReference type="NCBIfam" id="TIGR02888">
    <property type="entry name" value="spore_YlmC_YmxH"/>
    <property type="match status" value="1"/>
</dbReference>
<dbReference type="eggNOG" id="COG1873">
    <property type="taxonomic scope" value="Bacteria"/>
</dbReference>
<evidence type="ECO:0000313" key="3">
    <source>
        <dbReference type="EMBL" id="CEO34107.1"/>
    </source>
</evidence>
<name>A0A0A1SMX4_PARSO</name>
<keyword evidence="5" id="KW-1185">Reference proteome</keyword>
<dbReference type="EMBL" id="LN679998">
    <property type="protein sequence ID" value="CEJ74852.1"/>
    <property type="molecule type" value="Genomic_DNA"/>
</dbReference>
<dbReference type="KEGG" id="psor:RSJ16_14950"/>
<dbReference type="AlphaFoldDB" id="A0A0A1SMX4"/>
<dbReference type="SUPFAM" id="SSF50346">
    <property type="entry name" value="PRC-barrel domain"/>
    <property type="match status" value="1"/>
</dbReference>
<dbReference type="RefSeq" id="WP_021123018.1">
    <property type="nucleotide sequence ID" value="NZ_BDJI01000002.1"/>
</dbReference>
<evidence type="ECO:0000313" key="7">
    <source>
        <dbReference type="Proteomes" id="UP000049685"/>
    </source>
</evidence>
<evidence type="ECO:0000313" key="2">
    <source>
        <dbReference type="EMBL" id="CEJ74852.1"/>
    </source>
</evidence>
<dbReference type="InterPro" id="IPR027275">
    <property type="entry name" value="PRC-brl_dom"/>
</dbReference>
<dbReference type="InterPro" id="IPR014238">
    <property type="entry name" value="Spore_YlmC/YmxH"/>
</dbReference>
<feature type="domain" description="PRC-barrel" evidence="1">
    <location>
        <begin position="1"/>
        <end position="79"/>
    </location>
</feature>
<dbReference type="PANTHER" id="PTHR40061:SF1">
    <property type="entry name" value="SPORULATION PROTEIN YLMC-RELATED"/>
    <property type="match status" value="1"/>
</dbReference>